<evidence type="ECO:0000256" key="1">
    <source>
        <dbReference type="SAM" id="SignalP"/>
    </source>
</evidence>
<protein>
    <submittedName>
        <fullName evidence="2">Uncharacterized protein</fullName>
    </submittedName>
</protein>
<evidence type="ECO:0000313" key="2">
    <source>
        <dbReference type="EMBL" id="PLX61530.1"/>
    </source>
</evidence>
<evidence type="ECO:0000313" key="3">
    <source>
        <dbReference type="Proteomes" id="UP000235015"/>
    </source>
</evidence>
<dbReference type="AlphaFoldDB" id="A0A2N6CW95"/>
<name>A0A2N6CW95_9GAMM</name>
<feature type="chain" id="PRO_5014808083" evidence="1">
    <location>
        <begin position="27"/>
        <end position="264"/>
    </location>
</feature>
<dbReference type="InterPro" id="IPR013424">
    <property type="entry name" value="Ice-binding_C"/>
</dbReference>
<comment type="caution">
    <text evidence="2">The sequence shown here is derived from an EMBL/GenBank/DDBJ whole genome shotgun (WGS) entry which is preliminary data.</text>
</comment>
<dbReference type="NCBIfam" id="NF041927">
    <property type="entry name" value="Xrt_dep_XDP1"/>
    <property type="match status" value="1"/>
</dbReference>
<dbReference type="NCBIfam" id="TIGR02595">
    <property type="entry name" value="PEP_CTERM"/>
    <property type="match status" value="1"/>
</dbReference>
<dbReference type="RefSeq" id="WP_273439228.1">
    <property type="nucleotide sequence ID" value="NZ_CAXXYC010000004.1"/>
</dbReference>
<organism evidence="2 3">
    <name type="scientific">Sedimenticola selenatireducens</name>
    <dbReference type="NCBI Taxonomy" id="191960"/>
    <lineage>
        <taxon>Bacteria</taxon>
        <taxon>Pseudomonadati</taxon>
        <taxon>Pseudomonadota</taxon>
        <taxon>Gammaproteobacteria</taxon>
        <taxon>Chromatiales</taxon>
        <taxon>Sedimenticolaceae</taxon>
        <taxon>Sedimenticola</taxon>
    </lineage>
</organism>
<dbReference type="Proteomes" id="UP000235015">
    <property type="component" value="Unassembled WGS sequence"/>
</dbReference>
<keyword evidence="1" id="KW-0732">Signal</keyword>
<sequence length="264" mass="27173">MKNSKKVTAILIPGILALLLSGGAAADWSWSFTGSYTGNSSGMTFSGSGGAPSVTATAWSNSISAANTSSNYGSGDLVKRSIYRYSGGLGVTSPDDVNQGSPEHATDNQYRIDSILLYFGGTAVTLDQVKFGWVSGDSDFSMSAYTGGGSSNLSAMGYGDLASNGWSTIGSYYNPGTATTAVNPAEVSSSYWLISALNPNLGGTSNTNYYGNDFFKLASVGGTGPSNEVPEPSTLLLLGGVLLITVMRGQVVANRRESGHALQA</sequence>
<proteinExistence type="predicted"/>
<gene>
    <name evidence="2" type="ORF">C0630_10185</name>
</gene>
<dbReference type="STRING" id="1111735.GCA_000428045_00416"/>
<accession>A0A2N6CW95</accession>
<reference evidence="2 3" key="1">
    <citation type="submission" date="2017-11" db="EMBL/GenBank/DDBJ databases">
        <title>Genome-resolved metagenomics identifies genetic mobility, metabolic interactions, and unexpected diversity in perchlorate-reducing communities.</title>
        <authorList>
            <person name="Barnum T.P."/>
            <person name="Figueroa I.A."/>
            <person name="Carlstrom C.I."/>
            <person name="Lucas L.N."/>
            <person name="Engelbrektson A.L."/>
            <person name="Coates J.D."/>
        </authorList>
    </citation>
    <scope>NUCLEOTIDE SEQUENCE [LARGE SCALE GENOMIC DNA]</scope>
    <source>
        <strain evidence="2">BM301</strain>
    </source>
</reference>
<feature type="signal peptide" evidence="1">
    <location>
        <begin position="1"/>
        <end position="26"/>
    </location>
</feature>
<dbReference type="EMBL" id="PKUN01000014">
    <property type="protein sequence ID" value="PLX61530.1"/>
    <property type="molecule type" value="Genomic_DNA"/>
</dbReference>
<dbReference type="InterPro" id="IPR049672">
    <property type="entry name" value="Xrt_dep_XDP1"/>
</dbReference>